<dbReference type="Ensembl" id="ENSCPGT00000021165.1">
    <property type="protein sequence ID" value="ENSCPGP00000019337.1"/>
    <property type="gene ID" value="ENSCPGG00000013542.1"/>
</dbReference>
<dbReference type="InterPro" id="IPR027417">
    <property type="entry name" value="P-loop_NTPase"/>
</dbReference>
<name>A0A8C3KD35_9CHAR</name>
<dbReference type="GO" id="GO:0005525">
    <property type="term" value="F:GTP binding"/>
    <property type="evidence" value="ECO:0007669"/>
    <property type="project" value="InterPro"/>
</dbReference>
<reference evidence="2" key="2">
    <citation type="submission" date="2025-09" db="UniProtKB">
        <authorList>
            <consortium name="Ensembl"/>
        </authorList>
    </citation>
    <scope>IDENTIFICATION</scope>
</reference>
<dbReference type="Pfam" id="PF02263">
    <property type="entry name" value="GBP"/>
    <property type="match status" value="1"/>
</dbReference>
<dbReference type="GO" id="GO:0003924">
    <property type="term" value="F:GTPase activity"/>
    <property type="evidence" value="ECO:0007669"/>
    <property type="project" value="InterPro"/>
</dbReference>
<feature type="domain" description="Guanylate-binding protein N-terminal" evidence="1">
    <location>
        <begin position="24"/>
        <end position="152"/>
    </location>
</feature>
<dbReference type="PANTHER" id="PTHR10751">
    <property type="entry name" value="GUANYLATE BINDING PROTEIN"/>
    <property type="match status" value="1"/>
</dbReference>
<sequence length="192" mass="21940">TSPRIMMNTPPPPPERTNYLSPLVEKEALQVLAEITKTVVLATKKVYRNGKCYLMEKLFPQRKTSFSHSTVVSDVHSHTKWIWVYSVPQAFKARPALMPLDTEGLGEVKKLFHKGDTGNATRMFALAVLLHNSLIYNIRGTIYQQGMHMLEYPWMKSKKRDGLLCRVLAWGWKNPSSPDSLLVLSMDMMFCP</sequence>
<reference evidence="2" key="1">
    <citation type="submission" date="2025-08" db="UniProtKB">
        <authorList>
            <consortium name="Ensembl"/>
        </authorList>
    </citation>
    <scope>IDENTIFICATION</scope>
</reference>
<keyword evidence="3" id="KW-1185">Reference proteome</keyword>
<evidence type="ECO:0000259" key="1">
    <source>
        <dbReference type="Pfam" id="PF02263"/>
    </source>
</evidence>
<accession>A0A8C3KD35</accession>
<dbReference type="Proteomes" id="UP000694419">
    <property type="component" value="Unplaced"/>
</dbReference>
<protein>
    <recommendedName>
        <fullName evidence="1">Guanylate-binding protein N-terminal domain-containing protein</fullName>
    </recommendedName>
</protein>
<dbReference type="SUPFAM" id="SSF52540">
    <property type="entry name" value="P-loop containing nucleoside triphosphate hydrolases"/>
    <property type="match status" value="1"/>
</dbReference>
<dbReference type="AlphaFoldDB" id="A0A8C3KD35"/>
<evidence type="ECO:0000313" key="3">
    <source>
        <dbReference type="Proteomes" id="UP000694419"/>
    </source>
</evidence>
<organism evidence="2 3">
    <name type="scientific">Calidris pygmaea</name>
    <name type="common">Spoon-billed sandpiper</name>
    <dbReference type="NCBI Taxonomy" id="425635"/>
    <lineage>
        <taxon>Eukaryota</taxon>
        <taxon>Metazoa</taxon>
        <taxon>Chordata</taxon>
        <taxon>Craniata</taxon>
        <taxon>Vertebrata</taxon>
        <taxon>Euteleostomi</taxon>
        <taxon>Archelosauria</taxon>
        <taxon>Archosauria</taxon>
        <taxon>Dinosauria</taxon>
        <taxon>Saurischia</taxon>
        <taxon>Theropoda</taxon>
        <taxon>Coelurosauria</taxon>
        <taxon>Aves</taxon>
        <taxon>Neognathae</taxon>
        <taxon>Neoaves</taxon>
        <taxon>Charadriiformes</taxon>
        <taxon>Scolopacidae</taxon>
        <taxon>Calidris</taxon>
    </lineage>
</organism>
<proteinExistence type="predicted"/>
<evidence type="ECO:0000313" key="2">
    <source>
        <dbReference type="Ensembl" id="ENSCPGP00000019337.1"/>
    </source>
</evidence>
<dbReference type="Gene3D" id="3.40.50.300">
    <property type="entry name" value="P-loop containing nucleotide triphosphate hydrolases"/>
    <property type="match status" value="1"/>
</dbReference>
<dbReference type="InterPro" id="IPR015894">
    <property type="entry name" value="Guanylate-bd_N"/>
</dbReference>